<keyword evidence="7" id="KW-0539">Nucleus</keyword>
<dbReference type="EMBL" id="CDHN01000002">
    <property type="protein sequence ID" value="CEJ84605.1"/>
    <property type="molecule type" value="Genomic_DNA"/>
</dbReference>
<evidence type="ECO:0000256" key="6">
    <source>
        <dbReference type="ARBA" id="ARBA00023163"/>
    </source>
</evidence>
<dbReference type="PANTHER" id="PTHR47782">
    <property type="entry name" value="ZN(II)2CYS6 TRANSCRIPTION FACTOR (EUROFUNG)-RELATED"/>
    <property type="match status" value="1"/>
</dbReference>
<accession>A0A0A1SYR0</accession>
<dbReference type="GO" id="GO:0000981">
    <property type="term" value="F:DNA-binding transcription factor activity, RNA polymerase II-specific"/>
    <property type="evidence" value="ECO:0007669"/>
    <property type="project" value="InterPro"/>
</dbReference>
<dbReference type="OrthoDB" id="5373550at2759"/>
<dbReference type="GO" id="GO:0005634">
    <property type="term" value="C:nucleus"/>
    <property type="evidence" value="ECO:0007669"/>
    <property type="project" value="UniProtKB-SubCell"/>
</dbReference>
<dbReference type="CDD" id="cd00067">
    <property type="entry name" value="GAL4"/>
    <property type="match status" value="1"/>
</dbReference>
<feature type="region of interest" description="Disordered" evidence="8">
    <location>
        <begin position="1"/>
        <end position="64"/>
    </location>
</feature>
<sequence>MPRHAAPQTASQPSVKRQRQMSADDDVPPTTDQDSSADIDSSKGATGDPNASSSTGGVPGQSSNFRSVSACNRCRQRKNRCDQKLPSCATCERAGVNCVGFDPITKNEVPRSYVYYLETRVQALEQLLSTNNISYPAAQYLGLCSRPTSETASVPSVAANNATRNPTGQPLAVNHHAVAAIKSDGSERSPAMVNIVSSAKPRSLAAASGVSFARVVLAAVQHSVSDNGQAFDRSQGVTTMRDSFFGLHTKPNIQPAPIPRKAVASKLISLYFEHANPQIPILHRVDFLRMFERAYESGTDSLSARELYMLNMVFAIGSGVIVGEPVKPSFNSNDKTLAQMKDVSTPEEYHASAIVHLEACLSQSGGYLEVLQAILLLANFALLRPVPPGLWYITGVAVRLAVDLGLHHEEGGDLDIVHPTGDPQLPDDGAAQGRGRRLWIRDMRRRLFWCTYSFDRLVSTCVGRPFGISDQVITTSLPSLLDDKYISTDGFIDAPADSNLVSYKRVAHHYFRLRMLQSEILQVLQHNHAQSAREGNAPAMYPEMHGNLPCPFLSDIDSFYSWRAGMDDRLLAWKEAAPSREETDVAFSTEFLELNYWQAIIMLYRQSLSVPVEFRGEYNTSNEVNSPSTYTAEPREDEDRIYMKIAEAGQKILRIYRKLHIDGLVSYTYLSTHHLFMAGISYLYALWHSQYVRSRFTMDDVDFTVLAAKSVLNDMIDKCPPAETCRDAFDRTAKATIKMASRNGGFRVHKTKPRKQRGRAATSGSLDLSNSASLALNMTNTAGGDAAADSQTQKFTFSDFSNTDNLSSPGLSTAGDISNGGTPPMSGTNDAFRRPSGISPGDLSGSQDATSMNQSHTSSPALVRAMTGQAGDGFSNQPFSAQGLLDNADGSLDLLQNMGAGSNGDFGTLDPMDLGYGMPWDGVNNDFTDGSSTFNPFGPFFFGGPPNGNV</sequence>
<dbReference type="PROSITE" id="PS50048">
    <property type="entry name" value="ZN2_CY6_FUNGAL_2"/>
    <property type="match status" value="1"/>
</dbReference>
<evidence type="ECO:0000256" key="7">
    <source>
        <dbReference type="ARBA" id="ARBA00023242"/>
    </source>
</evidence>
<dbReference type="AlphaFoldDB" id="A0A0A1SYR0"/>
<protein>
    <recommendedName>
        <fullName evidence="9">Zn(2)-C6 fungal-type domain-containing protein</fullName>
    </recommendedName>
</protein>
<dbReference type="GO" id="GO:0006351">
    <property type="term" value="P:DNA-templated transcription"/>
    <property type="evidence" value="ECO:0007669"/>
    <property type="project" value="InterPro"/>
</dbReference>
<keyword evidence="6" id="KW-0804">Transcription</keyword>
<dbReference type="Pfam" id="PF00172">
    <property type="entry name" value="Zn_clus"/>
    <property type="match status" value="1"/>
</dbReference>
<name>A0A0A1SYR0_9HYPO</name>
<dbReference type="GO" id="GO:0043565">
    <property type="term" value="F:sequence-specific DNA binding"/>
    <property type="evidence" value="ECO:0007669"/>
    <property type="project" value="TreeGrafter"/>
</dbReference>
<evidence type="ECO:0000256" key="3">
    <source>
        <dbReference type="ARBA" id="ARBA00022833"/>
    </source>
</evidence>
<feature type="region of interest" description="Disordered" evidence="8">
    <location>
        <begin position="800"/>
        <end position="859"/>
    </location>
</feature>
<feature type="compositionally biased region" description="Polar residues" evidence="8">
    <location>
        <begin position="844"/>
        <end position="859"/>
    </location>
</feature>
<dbReference type="HOGENOM" id="CLU_004517_0_0_1"/>
<evidence type="ECO:0000256" key="8">
    <source>
        <dbReference type="SAM" id="MobiDB-lite"/>
    </source>
</evidence>
<dbReference type="GO" id="GO:0045944">
    <property type="term" value="P:positive regulation of transcription by RNA polymerase II"/>
    <property type="evidence" value="ECO:0007669"/>
    <property type="project" value="TreeGrafter"/>
</dbReference>
<dbReference type="CDD" id="cd14723">
    <property type="entry name" value="ZIP_Ppr1"/>
    <property type="match status" value="1"/>
</dbReference>
<feature type="compositionally biased region" description="Polar residues" evidence="8">
    <location>
        <begin position="800"/>
        <end position="829"/>
    </location>
</feature>
<evidence type="ECO:0000259" key="9">
    <source>
        <dbReference type="PROSITE" id="PS50048"/>
    </source>
</evidence>
<organism evidence="10 11">
    <name type="scientific">[Torrubiella] hemipterigena</name>
    <dbReference type="NCBI Taxonomy" id="1531966"/>
    <lineage>
        <taxon>Eukaryota</taxon>
        <taxon>Fungi</taxon>
        <taxon>Dikarya</taxon>
        <taxon>Ascomycota</taxon>
        <taxon>Pezizomycotina</taxon>
        <taxon>Sordariomycetes</taxon>
        <taxon>Hypocreomycetidae</taxon>
        <taxon>Hypocreales</taxon>
        <taxon>Clavicipitaceae</taxon>
        <taxon>Clavicipitaceae incertae sedis</taxon>
        <taxon>'Torrubiella' clade</taxon>
    </lineage>
</organism>
<keyword evidence="11" id="KW-1185">Reference proteome</keyword>
<feature type="compositionally biased region" description="Polar residues" evidence="8">
    <location>
        <begin position="49"/>
        <end position="64"/>
    </location>
</feature>
<dbReference type="SMART" id="SM00906">
    <property type="entry name" value="Fungal_trans"/>
    <property type="match status" value="1"/>
</dbReference>
<dbReference type="PANTHER" id="PTHR47782:SF1">
    <property type="entry name" value="PYRIMIDINE PATHWAY REGULATORY PROTEIN 1"/>
    <property type="match status" value="1"/>
</dbReference>
<evidence type="ECO:0000256" key="1">
    <source>
        <dbReference type="ARBA" id="ARBA00004123"/>
    </source>
</evidence>
<proteinExistence type="predicted"/>
<dbReference type="InterPro" id="IPR052202">
    <property type="entry name" value="Yeast_MetPath_Reg"/>
</dbReference>
<dbReference type="GO" id="GO:0008270">
    <property type="term" value="F:zinc ion binding"/>
    <property type="evidence" value="ECO:0007669"/>
    <property type="project" value="InterPro"/>
</dbReference>
<dbReference type="Pfam" id="PF04082">
    <property type="entry name" value="Fungal_trans"/>
    <property type="match status" value="1"/>
</dbReference>
<dbReference type="SMART" id="SM00066">
    <property type="entry name" value="GAL4"/>
    <property type="match status" value="1"/>
</dbReference>
<feature type="domain" description="Zn(2)-C6 fungal-type" evidence="9">
    <location>
        <begin position="70"/>
        <end position="99"/>
    </location>
</feature>
<dbReference type="SUPFAM" id="SSF57701">
    <property type="entry name" value="Zn2/Cys6 DNA-binding domain"/>
    <property type="match status" value="1"/>
</dbReference>
<keyword evidence="3" id="KW-0862">Zinc</keyword>
<dbReference type="PROSITE" id="PS00463">
    <property type="entry name" value="ZN2_CY6_FUNGAL_1"/>
    <property type="match status" value="1"/>
</dbReference>
<dbReference type="Gene3D" id="4.10.240.10">
    <property type="entry name" value="Zn(2)-C6 fungal-type DNA-binding domain"/>
    <property type="match status" value="1"/>
</dbReference>
<evidence type="ECO:0000313" key="11">
    <source>
        <dbReference type="Proteomes" id="UP000039046"/>
    </source>
</evidence>
<feature type="region of interest" description="Disordered" evidence="8">
    <location>
        <begin position="744"/>
        <end position="766"/>
    </location>
</feature>
<comment type="subcellular location">
    <subcellularLocation>
        <location evidence="1">Nucleus</location>
    </subcellularLocation>
</comment>
<evidence type="ECO:0000256" key="2">
    <source>
        <dbReference type="ARBA" id="ARBA00022723"/>
    </source>
</evidence>
<dbReference type="InterPro" id="IPR036864">
    <property type="entry name" value="Zn2-C6_fun-type_DNA-bd_sf"/>
</dbReference>
<keyword evidence="4" id="KW-0805">Transcription regulation</keyword>
<gene>
    <name evidence="10" type="ORF">VHEMI03524</name>
</gene>
<evidence type="ECO:0000256" key="4">
    <source>
        <dbReference type="ARBA" id="ARBA00023015"/>
    </source>
</evidence>
<evidence type="ECO:0000256" key="5">
    <source>
        <dbReference type="ARBA" id="ARBA00023125"/>
    </source>
</evidence>
<feature type="compositionally biased region" description="Polar residues" evidence="8">
    <location>
        <begin position="30"/>
        <end position="39"/>
    </location>
</feature>
<dbReference type="InterPro" id="IPR007219">
    <property type="entry name" value="XnlR_reg_dom"/>
</dbReference>
<dbReference type="Proteomes" id="UP000039046">
    <property type="component" value="Unassembled WGS sequence"/>
</dbReference>
<dbReference type="InterPro" id="IPR001138">
    <property type="entry name" value="Zn2Cys6_DnaBD"/>
</dbReference>
<dbReference type="FunFam" id="4.10.240.10:FF:000006">
    <property type="entry name" value="Positive regulator of purine utilization"/>
    <property type="match status" value="1"/>
</dbReference>
<evidence type="ECO:0000313" key="10">
    <source>
        <dbReference type="EMBL" id="CEJ84605.1"/>
    </source>
</evidence>
<reference evidence="10 11" key="1">
    <citation type="journal article" date="2015" name="Genome Announc.">
        <title>Draft Genome Sequence and Gene Annotation of the Entomopathogenic Fungus Verticillium hemipterigenum.</title>
        <authorList>
            <person name="Horn F."/>
            <person name="Habel A."/>
            <person name="Scharf D.H."/>
            <person name="Dworschak J."/>
            <person name="Brakhage A.A."/>
            <person name="Guthke R."/>
            <person name="Hertweck C."/>
            <person name="Linde J."/>
        </authorList>
    </citation>
    <scope>NUCLEOTIDE SEQUENCE [LARGE SCALE GENOMIC DNA]</scope>
</reference>
<keyword evidence="5" id="KW-0238">DNA-binding</keyword>
<dbReference type="STRING" id="1531966.A0A0A1SYR0"/>
<dbReference type="CDD" id="cd12148">
    <property type="entry name" value="fungal_TF_MHR"/>
    <property type="match status" value="1"/>
</dbReference>
<keyword evidence="2" id="KW-0479">Metal-binding</keyword>
<feature type="compositionally biased region" description="Basic residues" evidence="8">
    <location>
        <begin position="747"/>
        <end position="758"/>
    </location>
</feature>